<dbReference type="Gene3D" id="1.10.287.470">
    <property type="entry name" value="Helix hairpin bin"/>
    <property type="match status" value="1"/>
</dbReference>
<comment type="caution">
    <text evidence="3">The sequence shown here is derived from an EMBL/GenBank/DDBJ whole genome shotgun (WGS) entry which is preliminary data.</text>
</comment>
<dbReference type="Pfam" id="PF25876">
    <property type="entry name" value="HH_MFP_RND"/>
    <property type="match status" value="1"/>
</dbReference>
<dbReference type="InterPro" id="IPR058624">
    <property type="entry name" value="MdtA-like_HH"/>
</dbReference>
<reference evidence="3 4" key="1">
    <citation type="submission" date="2018-06" db="EMBL/GenBank/DDBJ databases">
        <authorList>
            <consortium name="Pathogen Informatics"/>
            <person name="Doyle S."/>
        </authorList>
    </citation>
    <scope>NUCLEOTIDE SEQUENCE [LARGE SCALE GENOMIC DNA]</scope>
    <source>
        <strain evidence="3 4">NCTC11685</strain>
    </source>
</reference>
<evidence type="ECO:0000313" key="4">
    <source>
        <dbReference type="Proteomes" id="UP000254863"/>
    </source>
</evidence>
<name>A0A7H4PLR7_9ENTR</name>
<gene>
    <name evidence="3" type="ORF">NCTC11685_06671</name>
</gene>
<feature type="region of interest" description="Disordered" evidence="1">
    <location>
        <begin position="1"/>
        <end position="41"/>
    </location>
</feature>
<proteinExistence type="predicted"/>
<dbReference type="EMBL" id="UGMS01000003">
    <property type="protein sequence ID" value="STW79340.1"/>
    <property type="molecule type" value="Genomic_DNA"/>
</dbReference>
<feature type="compositionally biased region" description="Basic and acidic residues" evidence="1">
    <location>
        <begin position="19"/>
        <end position="38"/>
    </location>
</feature>
<protein>
    <submittedName>
        <fullName evidence="3">Fusaric acid resistance protein fusE</fullName>
    </submittedName>
</protein>
<feature type="domain" description="Multidrug resistance protein MdtA-like alpha-helical hairpin" evidence="2">
    <location>
        <begin position="15"/>
        <end position="83"/>
    </location>
</feature>
<dbReference type="AlphaFoldDB" id="A0A7H4PLR7"/>
<sequence>MTRLIKSPCSTPGPQLAKAKAEVARAQAEQKKAASDASRRRHLSQNFISAEDLENANTALNTATTNLEAAKAVVGVAQATLDHANGSSRRRK</sequence>
<organism evidence="3 4">
    <name type="scientific">Klebsiella michiganensis</name>
    <dbReference type="NCBI Taxonomy" id="1134687"/>
    <lineage>
        <taxon>Bacteria</taxon>
        <taxon>Pseudomonadati</taxon>
        <taxon>Pseudomonadota</taxon>
        <taxon>Gammaproteobacteria</taxon>
        <taxon>Enterobacterales</taxon>
        <taxon>Enterobacteriaceae</taxon>
        <taxon>Klebsiella/Raoultella group</taxon>
        <taxon>Klebsiella</taxon>
    </lineage>
</organism>
<accession>A0A7H4PLR7</accession>
<dbReference type="Proteomes" id="UP000254863">
    <property type="component" value="Unassembled WGS sequence"/>
</dbReference>
<evidence type="ECO:0000259" key="2">
    <source>
        <dbReference type="Pfam" id="PF25876"/>
    </source>
</evidence>
<evidence type="ECO:0000256" key="1">
    <source>
        <dbReference type="SAM" id="MobiDB-lite"/>
    </source>
</evidence>
<evidence type="ECO:0000313" key="3">
    <source>
        <dbReference type="EMBL" id="STW79340.1"/>
    </source>
</evidence>